<dbReference type="EMBL" id="CAFZ01000606">
    <property type="protein sequence ID" value="CCA76092.1"/>
    <property type="molecule type" value="Genomic_DNA"/>
</dbReference>
<dbReference type="Proteomes" id="UP000007148">
    <property type="component" value="Unassembled WGS sequence"/>
</dbReference>
<dbReference type="InParanoid" id="G4TXP9"/>
<sequence>MKEKYEAFEEMKDIPIRLLVVQRERSVNPSKPQG</sequence>
<keyword evidence="2" id="KW-1185">Reference proteome</keyword>
<name>G4TXP9_SERID</name>
<proteinExistence type="predicted"/>
<evidence type="ECO:0000313" key="1">
    <source>
        <dbReference type="EMBL" id="CCA76092.1"/>
    </source>
</evidence>
<dbReference type="AlphaFoldDB" id="G4TXP9"/>
<accession>G4TXP9</accession>
<comment type="caution">
    <text evidence="1">The sequence shown here is derived from an EMBL/GenBank/DDBJ whole genome shotgun (WGS) entry which is preliminary data.</text>
</comment>
<reference evidence="1 2" key="1">
    <citation type="journal article" date="2011" name="PLoS Pathog.">
        <title>Endophytic Life Strategies Decoded by Genome and Transcriptome Analyses of the Mutualistic Root Symbiont Piriformospora indica.</title>
        <authorList>
            <person name="Zuccaro A."/>
            <person name="Lahrmann U."/>
            <person name="Guldener U."/>
            <person name="Langen G."/>
            <person name="Pfiffi S."/>
            <person name="Biedenkopf D."/>
            <person name="Wong P."/>
            <person name="Samans B."/>
            <person name="Grimm C."/>
            <person name="Basiewicz M."/>
            <person name="Murat C."/>
            <person name="Martin F."/>
            <person name="Kogel K.H."/>
        </authorList>
    </citation>
    <scope>NUCLEOTIDE SEQUENCE [LARGE SCALE GENOMIC DNA]</scope>
    <source>
        <strain evidence="1 2">DSM 11827</strain>
    </source>
</reference>
<protein>
    <submittedName>
        <fullName evidence="1">Uncharacterized protein</fullName>
    </submittedName>
</protein>
<organism evidence="1 2">
    <name type="scientific">Serendipita indica (strain DSM 11827)</name>
    <name type="common">Root endophyte fungus</name>
    <name type="synonym">Piriformospora indica</name>
    <dbReference type="NCBI Taxonomy" id="1109443"/>
    <lineage>
        <taxon>Eukaryota</taxon>
        <taxon>Fungi</taxon>
        <taxon>Dikarya</taxon>
        <taxon>Basidiomycota</taxon>
        <taxon>Agaricomycotina</taxon>
        <taxon>Agaricomycetes</taxon>
        <taxon>Sebacinales</taxon>
        <taxon>Serendipitaceae</taxon>
        <taxon>Serendipita</taxon>
    </lineage>
</organism>
<gene>
    <name evidence="1" type="ORF">PIIN_10092</name>
</gene>
<evidence type="ECO:0000313" key="2">
    <source>
        <dbReference type="Proteomes" id="UP000007148"/>
    </source>
</evidence>
<dbReference type="HOGENOM" id="CLU_3377325_0_0_1"/>